<comment type="caution">
    <text evidence="2">The sequence shown here is derived from an EMBL/GenBank/DDBJ whole genome shotgun (WGS) entry which is preliminary data.</text>
</comment>
<evidence type="ECO:0000313" key="2">
    <source>
        <dbReference type="EMBL" id="KAF5870602.1"/>
    </source>
</evidence>
<dbReference type="RefSeq" id="XP_037189549.1">
    <property type="nucleotide sequence ID" value="XM_037340326.1"/>
</dbReference>
<evidence type="ECO:0000313" key="3">
    <source>
        <dbReference type="Proteomes" id="UP000531561"/>
    </source>
</evidence>
<evidence type="ECO:0000256" key="1">
    <source>
        <dbReference type="SAM" id="MobiDB-lite"/>
    </source>
</evidence>
<organism evidence="2 3">
    <name type="scientific">Botrytis fragariae</name>
    <dbReference type="NCBI Taxonomy" id="1964551"/>
    <lineage>
        <taxon>Eukaryota</taxon>
        <taxon>Fungi</taxon>
        <taxon>Dikarya</taxon>
        <taxon>Ascomycota</taxon>
        <taxon>Pezizomycotina</taxon>
        <taxon>Leotiomycetes</taxon>
        <taxon>Helotiales</taxon>
        <taxon>Sclerotiniaceae</taxon>
        <taxon>Botrytis</taxon>
    </lineage>
</organism>
<dbReference type="OrthoDB" id="3440338at2759"/>
<dbReference type="GeneID" id="59264018"/>
<keyword evidence="3" id="KW-1185">Reference proteome</keyword>
<feature type="region of interest" description="Disordered" evidence="1">
    <location>
        <begin position="1"/>
        <end position="49"/>
    </location>
</feature>
<accession>A0A8H6EFR3</accession>
<protein>
    <submittedName>
        <fullName evidence="2">Uncharacterized protein</fullName>
    </submittedName>
</protein>
<dbReference type="Proteomes" id="UP000531561">
    <property type="component" value="Unassembled WGS sequence"/>
</dbReference>
<feature type="compositionally biased region" description="Low complexity" evidence="1">
    <location>
        <begin position="25"/>
        <end position="35"/>
    </location>
</feature>
<dbReference type="EMBL" id="JABFCT010000014">
    <property type="protein sequence ID" value="KAF5870602.1"/>
    <property type="molecule type" value="Genomic_DNA"/>
</dbReference>
<gene>
    <name evidence="2" type="ORF">Bfra_009991ia</name>
</gene>
<name>A0A8H6EFR3_9HELO</name>
<reference evidence="2 3" key="1">
    <citation type="journal article" date="2020" name="Phytopathology">
        <title>A high-quality genome resource of Botrytis fragariae, a new and rapidly spreading fungal pathogen causing strawberry gray mold in the U.S.A.</title>
        <authorList>
            <person name="Wu Y."/>
            <person name="Saski C.A."/>
            <person name="Schnabel G."/>
            <person name="Xiao S."/>
            <person name="Hu M."/>
        </authorList>
    </citation>
    <scope>NUCLEOTIDE SEQUENCE [LARGE SCALE GENOMIC DNA]</scope>
    <source>
        <strain evidence="2 3">BVB16</strain>
    </source>
</reference>
<proteinExistence type="predicted"/>
<dbReference type="AlphaFoldDB" id="A0A8H6EFR3"/>
<sequence length="437" mass="49245">MTGPSRPSRPPVPLFSGPSRITQFSSSPSSASRSSLPPPPPINVPAPIICSRSSSVNSFPESPVRISGHGADISMPDANSPILSAVAMGKRPQIHDSDDEDMMDIGISDSDIPASFFDELGIESDIEDEIPELVTLSDARILSVDRLNDIAQESQIDPHPSVDDEPQGIEMEDIEDRPIPTLQAPEDLVLRHKMKKSMGGDEKEARPYIYIHCLVNFEGDSRTTDELKQIISSLQIYIRGYSEENDEQSQNFANEVDNAIESRGSMFRPGQRRYVEKESWKENILKWIKALGLRLEFEIIHSCGSKPLSRPLTEVGYAQSLDRLEQRRKHRSYDYIMDLVEAVCRVHFIQEYKNRQYIIFNLMEASDGMCDEILCTRFAQGYIVNDGGSSHCAAGISVHTKRRLGDEYWSKVRKEIFTGGGIGRRERKLIDLKENWD</sequence>